<comment type="similarity">
    <text evidence="5">Belongs to the complex I subunit 2 family.</text>
</comment>
<dbReference type="InterPro" id="IPR001750">
    <property type="entry name" value="ND/Mrp_TM"/>
</dbReference>
<comment type="subunit">
    <text evidence="5">NDH-1 is composed of 14 different subunits. Subunits NuoA, H, J, K, L, M, N constitute the membrane sector of the complex.</text>
</comment>
<evidence type="ECO:0000259" key="7">
    <source>
        <dbReference type="Pfam" id="PF00361"/>
    </source>
</evidence>
<protein>
    <recommendedName>
        <fullName evidence="5">NADH-quinone oxidoreductase subunit N</fullName>
        <ecNumber evidence="5">7.1.1.-</ecNumber>
    </recommendedName>
    <alternativeName>
        <fullName evidence="5">NADH dehydrogenase I subunit N</fullName>
    </alternativeName>
    <alternativeName>
        <fullName evidence="5">NDH-1 subunit N</fullName>
    </alternativeName>
</protein>
<feature type="transmembrane region" description="Helical" evidence="5">
    <location>
        <begin position="203"/>
        <end position="223"/>
    </location>
</feature>
<dbReference type="RefSeq" id="WP_246180708.1">
    <property type="nucleotide sequence ID" value="NZ_BJXA01000003.1"/>
</dbReference>
<comment type="caution">
    <text evidence="8">The sequence shown here is derived from an EMBL/GenBank/DDBJ whole genome shotgun (WGS) entry which is preliminary data.</text>
</comment>
<evidence type="ECO:0000256" key="1">
    <source>
        <dbReference type="ARBA" id="ARBA00004127"/>
    </source>
</evidence>
<dbReference type="GO" id="GO:0042773">
    <property type="term" value="P:ATP synthesis coupled electron transport"/>
    <property type="evidence" value="ECO:0007669"/>
    <property type="project" value="InterPro"/>
</dbReference>
<feature type="transmembrane region" description="Helical" evidence="5">
    <location>
        <begin position="138"/>
        <end position="156"/>
    </location>
</feature>
<feature type="transmembrane region" description="Helical" evidence="5">
    <location>
        <begin position="115"/>
        <end position="132"/>
    </location>
</feature>
<evidence type="ECO:0000256" key="4">
    <source>
        <dbReference type="ARBA" id="ARBA00023136"/>
    </source>
</evidence>
<dbReference type="EC" id="7.1.1.-" evidence="5"/>
<dbReference type="GO" id="GO:0048038">
    <property type="term" value="F:quinone binding"/>
    <property type="evidence" value="ECO:0007669"/>
    <property type="project" value="UniProtKB-KW"/>
</dbReference>
<keyword evidence="4 5" id="KW-0472">Membrane</keyword>
<evidence type="ECO:0000313" key="9">
    <source>
        <dbReference type="Proteomes" id="UP000321424"/>
    </source>
</evidence>
<dbReference type="AlphaFoldDB" id="A0A511M780"/>
<gene>
    <name evidence="5 8" type="primary">nuoN</name>
    <name evidence="8" type="ORF">NN4_10340</name>
</gene>
<dbReference type="PANTHER" id="PTHR22773">
    <property type="entry name" value="NADH DEHYDROGENASE"/>
    <property type="match status" value="1"/>
</dbReference>
<feature type="transmembrane region" description="Helical" evidence="5">
    <location>
        <begin position="304"/>
        <end position="323"/>
    </location>
</feature>
<organism evidence="8 9">
    <name type="scientific">Nocardia ninae NBRC 108245</name>
    <dbReference type="NCBI Taxonomy" id="1210091"/>
    <lineage>
        <taxon>Bacteria</taxon>
        <taxon>Bacillati</taxon>
        <taxon>Actinomycetota</taxon>
        <taxon>Actinomycetes</taxon>
        <taxon>Mycobacteriales</taxon>
        <taxon>Nocardiaceae</taxon>
        <taxon>Nocardia</taxon>
    </lineage>
</organism>
<sequence>MGEMGQMSEDMMVRDLLALAPEAALALVAVLGLLLGSFLPRARQWPVRLLAVLGAAAVVVATVPVWNRDVYTLFDGSYGIDTATNTVRLVVAGSILLLLAVSMPETRSNPRESEFVVLLVQGGLGAVLLAGANDLLVLIVAYLLASIPLYALVGFGKDSPGTEATLKYYLLGALFGTIMLFGAALMLGAGGGTAYPLLAHSTYVAPRAALALGAIAVLGALLFKSGAVPAHFWVPDVTQGTRPAVAALVTTVPKIGAVIAIYRLGALVLEPSGLNWRLLLAVIAAATMTLGNFAAFFQADVRRLLAYSTISQVGYLLVGVVAADRSTLALPGVLIYLAAYALTNLGAFAVVCALPRLRTVTDYAGLLRRRPGMVIALVVCLLGLIGTPPTGVFVGKLTVFTAAFDIDMGWLVVIAVINTVASVFYYLRWITPTLRGRGEHDDPGNKTLVAPRAVAYTAAAGSVLLGILAGPIMSVISGSLAVP</sequence>
<evidence type="ECO:0000313" key="8">
    <source>
        <dbReference type="EMBL" id="GEM36515.1"/>
    </source>
</evidence>
<dbReference type="GO" id="GO:0050136">
    <property type="term" value="F:NADH dehydrogenase (quinone) (non-electrogenic) activity"/>
    <property type="evidence" value="ECO:0007669"/>
    <property type="project" value="UniProtKB-UniRule"/>
</dbReference>
<name>A0A511M780_9NOCA</name>
<keyword evidence="2 5" id="KW-0812">Transmembrane</keyword>
<feature type="transmembrane region" description="Helical" evidence="5">
    <location>
        <begin position="408"/>
        <end position="427"/>
    </location>
</feature>
<dbReference type="HAMAP" id="MF_00445">
    <property type="entry name" value="NDH1_NuoN_1"/>
    <property type="match status" value="1"/>
</dbReference>
<reference evidence="8 9" key="1">
    <citation type="submission" date="2019-07" db="EMBL/GenBank/DDBJ databases">
        <title>Whole genome shotgun sequence of Nocardia ninae NBRC 108245.</title>
        <authorList>
            <person name="Hosoyama A."/>
            <person name="Uohara A."/>
            <person name="Ohji S."/>
            <person name="Ichikawa N."/>
        </authorList>
    </citation>
    <scope>NUCLEOTIDE SEQUENCE [LARGE SCALE GENOMIC DNA]</scope>
    <source>
        <strain evidence="8 9">NBRC 108245</strain>
    </source>
</reference>
<dbReference type="Pfam" id="PF00361">
    <property type="entry name" value="Proton_antipo_M"/>
    <property type="match status" value="1"/>
</dbReference>
<dbReference type="InterPro" id="IPR003918">
    <property type="entry name" value="NADH_UbQ_OxRdtase"/>
</dbReference>
<feature type="transmembrane region" description="Helical" evidence="5">
    <location>
        <begin position="86"/>
        <end position="103"/>
    </location>
</feature>
<feature type="transmembrane region" description="Helical" evidence="5">
    <location>
        <begin position="276"/>
        <end position="297"/>
    </location>
</feature>
<comment type="function">
    <text evidence="5">NDH-1 shuttles electrons from NADH, via FMN and iron-sulfur (Fe-S) centers, to quinones in the respiratory chain. The immediate electron acceptor for the enzyme in this species is believed to be a menaquinone. Couples the redox reaction to proton translocation (for every two electrons transferred, four hydrogen ions are translocated across the cytoplasmic membrane), and thus conserves the redox energy in a proton gradient.</text>
</comment>
<keyword evidence="5" id="KW-0520">NAD</keyword>
<feature type="transmembrane region" description="Helical" evidence="5">
    <location>
        <begin position="47"/>
        <end position="66"/>
    </location>
</feature>
<comment type="subcellular location">
    <subcellularLocation>
        <location evidence="5">Cell membrane</location>
        <topology evidence="5">Multi-pass membrane protein</topology>
    </subcellularLocation>
    <subcellularLocation>
        <location evidence="1">Endomembrane system</location>
        <topology evidence="1">Multi-pass membrane protein</topology>
    </subcellularLocation>
    <subcellularLocation>
        <location evidence="6">Membrane</location>
        <topology evidence="6">Multi-pass membrane protein</topology>
    </subcellularLocation>
</comment>
<feature type="transmembrane region" description="Helical" evidence="5">
    <location>
        <begin position="168"/>
        <end position="191"/>
    </location>
</feature>
<dbReference type="GO" id="GO:0008137">
    <property type="term" value="F:NADH dehydrogenase (ubiquinone) activity"/>
    <property type="evidence" value="ECO:0007669"/>
    <property type="project" value="InterPro"/>
</dbReference>
<proteinExistence type="inferred from homology"/>
<dbReference type="Proteomes" id="UP000321424">
    <property type="component" value="Unassembled WGS sequence"/>
</dbReference>
<evidence type="ECO:0000256" key="6">
    <source>
        <dbReference type="RuleBase" id="RU000320"/>
    </source>
</evidence>
<feature type="transmembrane region" description="Helical" evidence="5">
    <location>
        <begin position="329"/>
        <end position="354"/>
    </location>
</feature>
<dbReference type="EMBL" id="BJXA01000003">
    <property type="protein sequence ID" value="GEM36515.1"/>
    <property type="molecule type" value="Genomic_DNA"/>
</dbReference>
<accession>A0A511M780</accession>
<keyword evidence="3 5" id="KW-1133">Transmembrane helix</keyword>
<dbReference type="GO" id="GO:0012505">
    <property type="term" value="C:endomembrane system"/>
    <property type="evidence" value="ECO:0007669"/>
    <property type="project" value="UniProtKB-SubCell"/>
</dbReference>
<feature type="domain" description="NADH:quinone oxidoreductase/Mrp antiporter transmembrane" evidence="7">
    <location>
        <begin position="132"/>
        <end position="420"/>
    </location>
</feature>
<feature type="transmembrane region" description="Helical" evidence="5">
    <location>
        <begin position="244"/>
        <end position="264"/>
    </location>
</feature>
<dbReference type="GO" id="GO:0005886">
    <property type="term" value="C:plasma membrane"/>
    <property type="evidence" value="ECO:0007669"/>
    <property type="project" value="UniProtKB-SubCell"/>
</dbReference>
<comment type="catalytic activity">
    <reaction evidence="5">
        <text>a quinone + NADH + 5 H(+)(in) = a quinol + NAD(+) + 4 H(+)(out)</text>
        <dbReference type="Rhea" id="RHEA:57888"/>
        <dbReference type="ChEBI" id="CHEBI:15378"/>
        <dbReference type="ChEBI" id="CHEBI:24646"/>
        <dbReference type="ChEBI" id="CHEBI:57540"/>
        <dbReference type="ChEBI" id="CHEBI:57945"/>
        <dbReference type="ChEBI" id="CHEBI:132124"/>
    </reaction>
</comment>
<dbReference type="PRINTS" id="PR01437">
    <property type="entry name" value="NUOXDRDTASE4"/>
</dbReference>
<feature type="transmembrane region" description="Helical" evidence="5">
    <location>
        <begin position="453"/>
        <end position="476"/>
    </location>
</feature>
<evidence type="ECO:0000256" key="3">
    <source>
        <dbReference type="ARBA" id="ARBA00022989"/>
    </source>
</evidence>
<keyword evidence="5" id="KW-0874">Quinone</keyword>
<feature type="transmembrane region" description="Helical" evidence="5">
    <location>
        <begin position="16"/>
        <end position="35"/>
    </location>
</feature>
<evidence type="ECO:0000256" key="5">
    <source>
        <dbReference type="HAMAP-Rule" id="MF_00445"/>
    </source>
</evidence>
<keyword evidence="5" id="KW-1278">Translocase</keyword>
<keyword evidence="5" id="KW-1003">Cell membrane</keyword>
<evidence type="ECO:0000256" key="2">
    <source>
        <dbReference type="ARBA" id="ARBA00022692"/>
    </source>
</evidence>
<keyword evidence="5" id="KW-0813">Transport</keyword>
<feature type="transmembrane region" description="Helical" evidence="5">
    <location>
        <begin position="374"/>
        <end position="396"/>
    </location>
</feature>
<dbReference type="InterPro" id="IPR010096">
    <property type="entry name" value="NADH-Q_OxRdtase_suN/2"/>
</dbReference>
<keyword evidence="9" id="KW-1185">Reference proteome</keyword>